<dbReference type="PATRIC" id="fig|246787.4.peg.5083"/>
<sequence length="46" mass="5516">MTLKPHKFALFMQKTTSQLCFLIKISYLCRQNGNSQNYKWNKAKYV</sequence>
<name>A0A0P0G2Z1_9BACE</name>
<evidence type="ECO:0000313" key="1">
    <source>
        <dbReference type="EMBL" id="ALJ62133.1"/>
    </source>
</evidence>
<gene>
    <name evidence="1" type="ORF">BcellWH2_04924</name>
</gene>
<dbReference type="EMBL" id="CP012801">
    <property type="protein sequence ID" value="ALJ62133.1"/>
    <property type="molecule type" value="Genomic_DNA"/>
</dbReference>
<dbReference type="Proteomes" id="UP000061809">
    <property type="component" value="Chromosome"/>
</dbReference>
<dbReference type="KEGG" id="bcel:BcellWH2_04924"/>
<accession>A0A0P0G2Z1</accession>
<evidence type="ECO:0000313" key="2">
    <source>
        <dbReference type="Proteomes" id="UP000061809"/>
    </source>
</evidence>
<reference evidence="1 2" key="1">
    <citation type="journal article" date="2015" name="Science">
        <title>Genetic determinants of in vivo fitness and diet responsiveness in multiple human gut Bacteroides.</title>
        <authorList>
            <person name="Wu M."/>
            <person name="McNulty N.P."/>
            <person name="Rodionov D.A."/>
            <person name="Khoroshkin M.S."/>
            <person name="Griffin N.W."/>
            <person name="Cheng J."/>
            <person name="Latreille P."/>
            <person name="Kerstetter R.A."/>
            <person name="Terrapon N."/>
            <person name="Henrissat B."/>
            <person name="Osterman A.L."/>
            <person name="Gordon J.I."/>
        </authorList>
    </citation>
    <scope>NUCLEOTIDE SEQUENCE [LARGE SCALE GENOMIC DNA]</scope>
    <source>
        <strain evidence="1 2">WH2</strain>
    </source>
</reference>
<proteinExistence type="predicted"/>
<organism evidence="1 2">
    <name type="scientific">Bacteroides cellulosilyticus</name>
    <dbReference type="NCBI Taxonomy" id="246787"/>
    <lineage>
        <taxon>Bacteria</taxon>
        <taxon>Pseudomonadati</taxon>
        <taxon>Bacteroidota</taxon>
        <taxon>Bacteroidia</taxon>
        <taxon>Bacteroidales</taxon>
        <taxon>Bacteroidaceae</taxon>
        <taxon>Bacteroides</taxon>
    </lineage>
</organism>
<protein>
    <submittedName>
        <fullName evidence="1">Uncharacterized protein</fullName>
    </submittedName>
</protein>
<dbReference type="AlphaFoldDB" id="A0A0P0G2Z1"/>